<dbReference type="OrthoDB" id="3946241at2759"/>
<gene>
    <name evidence="2" type="ORF">BAUCODRAFT_376172</name>
</gene>
<dbReference type="KEGG" id="bcom:BAUCODRAFT_376172"/>
<proteinExistence type="predicted"/>
<feature type="region of interest" description="Disordered" evidence="1">
    <location>
        <begin position="68"/>
        <end position="317"/>
    </location>
</feature>
<feature type="compositionally biased region" description="Low complexity" evidence="1">
    <location>
        <begin position="191"/>
        <end position="204"/>
    </location>
</feature>
<dbReference type="GeneID" id="19113292"/>
<dbReference type="OMA" id="KRWTCCQ"/>
<feature type="compositionally biased region" description="Polar residues" evidence="1">
    <location>
        <begin position="111"/>
        <end position="122"/>
    </location>
</feature>
<keyword evidence="3" id="KW-1185">Reference proteome</keyword>
<dbReference type="EMBL" id="KB445552">
    <property type="protein sequence ID" value="EMC98630.1"/>
    <property type="molecule type" value="Genomic_DNA"/>
</dbReference>
<evidence type="ECO:0000313" key="2">
    <source>
        <dbReference type="EMBL" id="EMC98630.1"/>
    </source>
</evidence>
<sequence length="392" mass="42827">MVPVFDAYTMASLRKRLSKRHPREDMKFQSADELPAPPLARTPERLSTPPGHNVEAVSIEDFSNTAAIPSPLFSRPESSIRRVSPSEASNNRYKLRSAATMAPSLLRTDSETMMGQEKQTAFSEDLDDNKLPESPAAATSVTTENQAWPRPLLASRRSRSSDNDDAQRLSISSFTRRSTRSQERRLERTDSAASTASASGGDSSVKVHSVSTELTAPGAKPLPRTPSPSNAADGELVVPNSTDTVTTSTSKPTFTRRLSPQNTGTYLRYNQTFSGDESKVFPSPDDVPASHEDGDHLSVSPSKSPAPTGEEAGSHDKFSTLVLPPVYEPLRLPVYQWCSQLGSSSRPDNAWGWSKRWTCCQCRAQTIAEQKSCAQLKCGHRRCGSGCKMIKH</sequence>
<dbReference type="AlphaFoldDB" id="M2NHU5"/>
<dbReference type="HOGENOM" id="CLU_703957_0_0_1"/>
<name>M2NHU5_BAUPA</name>
<organism evidence="2 3">
    <name type="scientific">Baudoinia panamericana (strain UAMH 10762)</name>
    <name type="common">Angels' share fungus</name>
    <name type="synonym">Baudoinia compniacensis (strain UAMH 10762)</name>
    <dbReference type="NCBI Taxonomy" id="717646"/>
    <lineage>
        <taxon>Eukaryota</taxon>
        <taxon>Fungi</taxon>
        <taxon>Dikarya</taxon>
        <taxon>Ascomycota</taxon>
        <taxon>Pezizomycotina</taxon>
        <taxon>Dothideomycetes</taxon>
        <taxon>Dothideomycetidae</taxon>
        <taxon>Mycosphaerellales</taxon>
        <taxon>Teratosphaeriaceae</taxon>
        <taxon>Baudoinia</taxon>
    </lineage>
</organism>
<dbReference type="Proteomes" id="UP000011761">
    <property type="component" value="Unassembled WGS sequence"/>
</dbReference>
<feature type="compositionally biased region" description="Polar residues" evidence="1">
    <location>
        <begin position="137"/>
        <end position="146"/>
    </location>
</feature>
<evidence type="ECO:0000256" key="1">
    <source>
        <dbReference type="SAM" id="MobiDB-lite"/>
    </source>
</evidence>
<feature type="compositionally biased region" description="Low complexity" evidence="1">
    <location>
        <begin position="241"/>
        <end position="255"/>
    </location>
</feature>
<evidence type="ECO:0000313" key="3">
    <source>
        <dbReference type="Proteomes" id="UP000011761"/>
    </source>
</evidence>
<feature type="compositionally biased region" description="Polar residues" evidence="1">
    <location>
        <begin position="256"/>
        <end position="275"/>
    </location>
</feature>
<feature type="region of interest" description="Disordered" evidence="1">
    <location>
        <begin position="18"/>
        <end position="52"/>
    </location>
</feature>
<dbReference type="RefSeq" id="XP_007673845.1">
    <property type="nucleotide sequence ID" value="XM_007675655.1"/>
</dbReference>
<reference evidence="2 3" key="1">
    <citation type="journal article" date="2012" name="PLoS Pathog.">
        <title>Diverse lifestyles and strategies of plant pathogenesis encoded in the genomes of eighteen Dothideomycetes fungi.</title>
        <authorList>
            <person name="Ohm R.A."/>
            <person name="Feau N."/>
            <person name="Henrissat B."/>
            <person name="Schoch C.L."/>
            <person name="Horwitz B.A."/>
            <person name="Barry K.W."/>
            <person name="Condon B.J."/>
            <person name="Copeland A.C."/>
            <person name="Dhillon B."/>
            <person name="Glaser F."/>
            <person name="Hesse C.N."/>
            <person name="Kosti I."/>
            <person name="LaButti K."/>
            <person name="Lindquist E.A."/>
            <person name="Lucas S."/>
            <person name="Salamov A.A."/>
            <person name="Bradshaw R.E."/>
            <person name="Ciuffetti L."/>
            <person name="Hamelin R.C."/>
            <person name="Kema G.H.J."/>
            <person name="Lawrence C."/>
            <person name="Scott J.A."/>
            <person name="Spatafora J.W."/>
            <person name="Turgeon B.G."/>
            <person name="de Wit P.J.G.M."/>
            <person name="Zhong S."/>
            <person name="Goodwin S.B."/>
            <person name="Grigoriev I.V."/>
        </authorList>
    </citation>
    <scope>NUCLEOTIDE SEQUENCE [LARGE SCALE GENOMIC DNA]</scope>
    <source>
        <strain evidence="2 3">UAMH 10762</strain>
    </source>
</reference>
<protein>
    <submittedName>
        <fullName evidence="2">Uncharacterized protein</fullName>
    </submittedName>
</protein>
<accession>M2NHU5</accession>
<feature type="compositionally biased region" description="Basic and acidic residues" evidence="1">
    <location>
        <begin position="180"/>
        <end position="190"/>
    </location>
</feature>